<evidence type="ECO:0000256" key="5">
    <source>
        <dbReference type="ARBA" id="ARBA00023242"/>
    </source>
</evidence>
<evidence type="ECO:0000256" key="3">
    <source>
        <dbReference type="ARBA" id="ARBA00023015"/>
    </source>
</evidence>
<evidence type="ECO:0000256" key="2">
    <source>
        <dbReference type="ARBA" id="ARBA00022723"/>
    </source>
</evidence>
<dbReference type="GO" id="GO:0005507">
    <property type="term" value="F:copper ion binding"/>
    <property type="evidence" value="ECO:0007669"/>
    <property type="project" value="InterPro"/>
</dbReference>
<dbReference type="GO" id="GO:0000981">
    <property type="term" value="F:DNA-binding transcription factor activity, RNA polymerase II-specific"/>
    <property type="evidence" value="ECO:0007669"/>
    <property type="project" value="InterPro"/>
</dbReference>
<dbReference type="InterPro" id="IPR001083">
    <property type="entry name" value="Cu_fist_DNA-bd_dom"/>
</dbReference>
<evidence type="ECO:0000256" key="1">
    <source>
        <dbReference type="ARBA" id="ARBA00004123"/>
    </source>
</evidence>
<dbReference type="PROSITE" id="PS50073">
    <property type="entry name" value="COPPER_FIST_2"/>
    <property type="match status" value="1"/>
</dbReference>
<comment type="subcellular location">
    <subcellularLocation>
        <location evidence="1">Nucleus</location>
    </subcellularLocation>
</comment>
<reference evidence="8 9" key="1">
    <citation type="submission" date="2014-02" db="EMBL/GenBank/DDBJ databases">
        <title>Transposable element dynamics among asymbiotic and ectomycorrhizal Amanita fungi.</title>
        <authorList>
            <consortium name="DOE Joint Genome Institute"/>
            <person name="Hess J."/>
            <person name="Skrede I."/>
            <person name="Wolfe B."/>
            <person name="LaButti K."/>
            <person name="Ohm R.A."/>
            <person name="Grigoriev I.V."/>
            <person name="Pringle A."/>
        </authorList>
    </citation>
    <scope>NUCLEOTIDE SEQUENCE [LARGE SCALE GENOMIC DNA]</scope>
    <source>
        <strain evidence="8 9">SKay4041</strain>
    </source>
</reference>
<accession>A0A2A9NDT9</accession>
<sequence>MSSEDLPPHIPRSRACTPCYKRKKKCDGARPACDRCVRLHKASDCNYAPPSQYGRTWHLVEERLRRLEAWIPNTMHPRYSTPVQTPSKTAVGSPLRGNYADKVSPHPEPPWEVLAQLLDVFLPHAHNFGFFLNVQRFRTLALHRLPLGHPRRPSAALMWAVYLWGLNLSNNSEFVMDESAILSNAHGLASEFERFDDNTSFLHKLQAKVLLAYYFYAHGRDLEGNYYVSILLSDALSRGLHKIRSSRDDWTMMMPAPNDDIEEGERIHASWTVSMLIQVWSPGLDFATSLLDPAQHPCGQIDTPWPLDPEDYEKGILPHALRTDRTILKYYYSLPTNDEATSIYSIQAKASFLWTKVRRLSNAWAHAIATSGDTSSLQSHLLIVGNLSDRLLDHISLFTAQVPSNSSEEERRRICIRVVAHSMVYVTSLHFNSTFGQEHNFVSKHKRYTAAHSIWSIARTAPLDTLKHLNPIIGTIWIDAARVLSEELAMHRTIRLDHNPGIITPQELALKAEIEDGMIAINKLRFSSSFLAFQINRIQSIFDTLNEENKS</sequence>
<gene>
    <name evidence="8" type="ORF">AMATHDRAFT_69915</name>
</gene>
<dbReference type="EMBL" id="KZ302196">
    <property type="protein sequence ID" value="PFH46407.1"/>
    <property type="molecule type" value="Genomic_DNA"/>
</dbReference>
<dbReference type="Gene3D" id="4.10.240.10">
    <property type="entry name" value="Zn(2)-C6 fungal-type DNA-binding domain"/>
    <property type="match status" value="1"/>
</dbReference>
<dbReference type="PANTHER" id="PTHR47338:SF29">
    <property type="entry name" value="ZN(2)-C6 FUNGAL-TYPE DOMAIN-CONTAINING PROTEIN"/>
    <property type="match status" value="1"/>
</dbReference>
<dbReference type="PANTHER" id="PTHR47338">
    <property type="entry name" value="ZN(II)2CYS6 TRANSCRIPTION FACTOR (EUROFUNG)-RELATED"/>
    <property type="match status" value="1"/>
</dbReference>
<name>A0A2A9NDT9_9AGAR</name>
<keyword evidence="4" id="KW-0804">Transcription</keyword>
<evidence type="ECO:0000259" key="7">
    <source>
        <dbReference type="PROSITE" id="PS50073"/>
    </source>
</evidence>
<dbReference type="InterPro" id="IPR050815">
    <property type="entry name" value="TF_fung"/>
</dbReference>
<dbReference type="STRING" id="703135.A0A2A9NDT9"/>
<evidence type="ECO:0000313" key="8">
    <source>
        <dbReference type="EMBL" id="PFH46407.1"/>
    </source>
</evidence>
<evidence type="ECO:0000313" key="9">
    <source>
        <dbReference type="Proteomes" id="UP000242287"/>
    </source>
</evidence>
<dbReference type="Proteomes" id="UP000242287">
    <property type="component" value="Unassembled WGS sequence"/>
</dbReference>
<feature type="domain" description="Copper-fist" evidence="7">
    <location>
        <begin position="27"/>
        <end position="67"/>
    </location>
</feature>
<dbReference type="AlphaFoldDB" id="A0A2A9NDT9"/>
<evidence type="ECO:0008006" key="10">
    <source>
        <dbReference type="Google" id="ProtNLM"/>
    </source>
</evidence>
<dbReference type="InterPro" id="IPR036864">
    <property type="entry name" value="Zn2-C6_fun-type_DNA-bd_sf"/>
</dbReference>
<keyword evidence="2" id="KW-0479">Metal-binding</keyword>
<dbReference type="SUPFAM" id="SSF57701">
    <property type="entry name" value="Zn2/Cys6 DNA-binding domain"/>
    <property type="match status" value="1"/>
</dbReference>
<organism evidence="8 9">
    <name type="scientific">Amanita thiersii Skay4041</name>
    <dbReference type="NCBI Taxonomy" id="703135"/>
    <lineage>
        <taxon>Eukaryota</taxon>
        <taxon>Fungi</taxon>
        <taxon>Dikarya</taxon>
        <taxon>Basidiomycota</taxon>
        <taxon>Agaricomycotina</taxon>
        <taxon>Agaricomycetes</taxon>
        <taxon>Agaricomycetidae</taxon>
        <taxon>Agaricales</taxon>
        <taxon>Pluteineae</taxon>
        <taxon>Amanitaceae</taxon>
        <taxon>Amanita</taxon>
    </lineage>
</organism>
<protein>
    <recommendedName>
        <fullName evidence="10">Zn(2)-C6 fungal-type domain-containing protein</fullName>
    </recommendedName>
</protein>
<dbReference type="CDD" id="cd12148">
    <property type="entry name" value="fungal_TF_MHR"/>
    <property type="match status" value="1"/>
</dbReference>
<keyword evidence="9" id="KW-1185">Reference proteome</keyword>
<dbReference type="CDD" id="cd00067">
    <property type="entry name" value="GAL4"/>
    <property type="match status" value="1"/>
</dbReference>
<dbReference type="OrthoDB" id="2309723at2759"/>
<dbReference type="Pfam" id="PF00172">
    <property type="entry name" value="Zn_clus"/>
    <property type="match status" value="1"/>
</dbReference>
<keyword evidence="5" id="KW-0539">Nucleus</keyword>
<dbReference type="GO" id="GO:0003677">
    <property type="term" value="F:DNA binding"/>
    <property type="evidence" value="ECO:0007669"/>
    <property type="project" value="InterPro"/>
</dbReference>
<evidence type="ECO:0000259" key="6">
    <source>
        <dbReference type="PROSITE" id="PS50048"/>
    </source>
</evidence>
<dbReference type="SMART" id="SM00066">
    <property type="entry name" value="GAL4"/>
    <property type="match status" value="1"/>
</dbReference>
<evidence type="ECO:0000256" key="4">
    <source>
        <dbReference type="ARBA" id="ARBA00023163"/>
    </source>
</evidence>
<dbReference type="InterPro" id="IPR001138">
    <property type="entry name" value="Zn2Cys6_DnaBD"/>
</dbReference>
<dbReference type="GO" id="GO:0008270">
    <property type="term" value="F:zinc ion binding"/>
    <property type="evidence" value="ECO:0007669"/>
    <property type="project" value="InterPro"/>
</dbReference>
<proteinExistence type="predicted"/>
<keyword evidence="3" id="KW-0805">Transcription regulation</keyword>
<dbReference type="PROSITE" id="PS50048">
    <property type="entry name" value="ZN2_CY6_FUNGAL_2"/>
    <property type="match status" value="1"/>
</dbReference>
<feature type="domain" description="Zn(2)-C6 fungal-type" evidence="6">
    <location>
        <begin position="15"/>
        <end position="47"/>
    </location>
</feature>
<dbReference type="GO" id="GO:0005634">
    <property type="term" value="C:nucleus"/>
    <property type="evidence" value="ECO:0007669"/>
    <property type="project" value="UniProtKB-SubCell"/>
</dbReference>